<feature type="compositionally biased region" description="Polar residues" evidence="11">
    <location>
        <begin position="1540"/>
        <end position="1550"/>
    </location>
</feature>
<evidence type="ECO:0000256" key="4">
    <source>
        <dbReference type="ARBA" id="ARBA00022824"/>
    </source>
</evidence>
<dbReference type="GO" id="GO:0070971">
    <property type="term" value="C:endoplasmic reticulum exit site"/>
    <property type="evidence" value="ECO:0007669"/>
    <property type="project" value="TreeGrafter"/>
</dbReference>
<feature type="compositionally biased region" description="Polar residues" evidence="11">
    <location>
        <begin position="756"/>
        <end position="781"/>
    </location>
</feature>
<reference evidence="15" key="1">
    <citation type="submission" date="2022-12" db="EMBL/GenBank/DDBJ databases">
        <authorList>
            <person name="Petersen C."/>
        </authorList>
    </citation>
    <scope>NUCLEOTIDE SEQUENCE</scope>
    <source>
        <strain evidence="15">IBT 30728</strain>
    </source>
</reference>
<evidence type="ECO:0000259" key="12">
    <source>
        <dbReference type="Pfam" id="PF12931"/>
    </source>
</evidence>
<feature type="compositionally biased region" description="Low complexity" evidence="11">
    <location>
        <begin position="1847"/>
        <end position="1860"/>
    </location>
</feature>
<reference evidence="15" key="2">
    <citation type="journal article" date="2023" name="IMA Fungus">
        <title>Comparative genomic study of the Penicillium genus elucidates a diverse pangenome and 15 lateral gene transfer events.</title>
        <authorList>
            <person name="Petersen C."/>
            <person name="Sorensen T."/>
            <person name="Nielsen M.R."/>
            <person name="Sondergaard T.E."/>
            <person name="Sorensen J.L."/>
            <person name="Fitzpatrick D.A."/>
            <person name="Frisvad J.C."/>
            <person name="Nielsen K.L."/>
        </authorList>
    </citation>
    <scope>NUCLEOTIDE SEQUENCE</scope>
    <source>
        <strain evidence="15">IBT 30728</strain>
    </source>
</reference>
<organism evidence="15 16">
    <name type="scientific">Penicillium diatomitis</name>
    <dbReference type="NCBI Taxonomy" id="2819901"/>
    <lineage>
        <taxon>Eukaryota</taxon>
        <taxon>Fungi</taxon>
        <taxon>Dikarya</taxon>
        <taxon>Ascomycota</taxon>
        <taxon>Pezizomycotina</taxon>
        <taxon>Eurotiomycetes</taxon>
        <taxon>Eurotiomycetidae</taxon>
        <taxon>Eurotiales</taxon>
        <taxon>Aspergillaceae</taxon>
        <taxon>Penicillium</taxon>
    </lineage>
</organism>
<feature type="compositionally biased region" description="Low complexity" evidence="11">
    <location>
        <begin position="663"/>
        <end position="680"/>
    </location>
</feature>
<evidence type="ECO:0000259" key="13">
    <source>
        <dbReference type="Pfam" id="PF12932"/>
    </source>
</evidence>
<dbReference type="RefSeq" id="XP_056789689.1">
    <property type="nucleotide sequence ID" value="XM_056934495.1"/>
</dbReference>
<comment type="similarity">
    <text evidence="2 10">Belongs to the SEC16 family.</text>
</comment>
<evidence type="ECO:0000256" key="6">
    <source>
        <dbReference type="ARBA" id="ARBA00022927"/>
    </source>
</evidence>
<accession>A0A9X0BUR8</accession>
<feature type="region of interest" description="Disordered" evidence="11">
    <location>
        <begin position="1754"/>
        <end position="1895"/>
    </location>
</feature>
<feature type="compositionally biased region" description="Polar residues" evidence="11">
    <location>
        <begin position="205"/>
        <end position="223"/>
    </location>
</feature>
<feature type="region of interest" description="Disordered" evidence="11">
    <location>
        <begin position="1466"/>
        <end position="1741"/>
    </location>
</feature>
<dbReference type="CDD" id="cd09233">
    <property type="entry name" value="ACE1-Sec16-like"/>
    <property type="match status" value="1"/>
</dbReference>
<dbReference type="FunFam" id="1.25.40.1030:FF:000008">
    <property type="entry name" value="Protein transport protein sec16"/>
    <property type="match status" value="1"/>
</dbReference>
<dbReference type="GO" id="GO:0005789">
    <property type="term" value="C:endoplasmic reticulum membrane"/>
    <property type="evidence" value="ECO:0007669"/>
    <property type="project" value="UniProtKB-SubCell"/>
</dbReference>
<feature type="compositionally biased region" description="Polar residues" evidence="11">
    <location>
        <begin position="847"/>
        <end position="881"/>
    </location>
</feature>
<feature type="region of interest" description="Disordered" evidence="11">
    <location>
        <begin position="451"/>
        <end position="487"/>
    </location>
</feature>
<evidence type="ECO:0000256" key="5">
    <source>
        <dbReference type="ARBA" id="ARBA00022892"/>
    </source>
</evidence>
<feature type="compositionally biased region" description="Polar residues" evidence="11">
    <location>
        <begin position="451"/>
        <end position="464"/>
    </location>
</feature>
<feature type="region of interest" description="Disordered" evidence="11">
    <location>
        <begin position="746"/>
        <end position="816"/>
    </location>
</feature>
<feature type="compositionally biased region" description="Polar residues" evidence="11">
    <location>
        <begin position="604"/>
        <end position="624"/>
    </location>
</feature>
<dbReference type="PANTHER" id="PTHR13402">
    <property type="entry name" value="RGPR-RELATED"/>
    <property type="match status" value="1"/>
</dbReference>
<dbReference type="Proteomes" id="UP001148312">
    <property type="component" value="Unassembled WGS sequence"/>
</dbReference>
<evidence type="ECO:0000256" key="8">
    <source>
        <dbReference type="ARBA" id="ARBA00023136"/>
    </source>
</evidence>
<dbReference type="GeneID" id="81624744"/>
<keyword evidence="16" id="KW-1185">Reference proteome</keyword>
<feature type="region of interest" description="Disordered" evidence="11">
    <location>
        <begin position="509"/>
        <end position="546"/>
    </location>
</feature>
<feature type="compositionally biased region" description="Basic and acidic residues" evidence="11">
    <location>
        <begin position="1684"/>
        <end position="1708"/>
    </location>
</feature>
<feature type="region of interest" description="Disordered" evidence="11">
    <location>
        <begin position="289"/>
        <end position="340"/>
    </location>
</feature>
<evidence type="ECO:0000256" key="3">
    <source>
        <dbReference type="ARBA" id="ARBA00022448"/>
    </source>
</evidence>
<keyword evidence="3 10" id="KW-0813">Transport</keyword>
<dbReference type="InterPro" id="IPR024340">
    <property type="entry name" value="Sec16_CCD"/>
</dbReference>
<feature type="compositionally biased region" description="Basic and acidic residues" evidence="11">
    <location>
        <begin position="1653"/>
        <end position="1666"/>
    </location>
</feature>
<feature type="compositionally biased region" description="Acidic residues" evidence="11">
    <location>
        <begin position="242"/>
        <end position="257"/>
    </location>
</feature>
<feature type="compositionally biased region" description="Low complexity" evidence="11">
    <location>
        <begin position="1776"/>
        <end position="1786"/>
    </location>
</feature>
<feature type="compositionally biased region" description="Polar residues" evidence="11">
    <location>
        <begin position="175"/>
        <end position="184"/>
    </location>
</feature>
<evidence type="ECO:0000313" key="16">
    <source>
        <dbReference type="Proteomes" id="UP001148312"/>
    </source>
</evidence>
<gene>
    <name evidence="15" type="ORF">N7539_004893</name>
</gene>
<comment type="caution">
    <text evidence="15">The sequence shown here is derived from an EMBL/GenBank/DDBJ whole genome shotgun (WGS) entry which is preliminary data.</text>
</comment>
<dbReference type="InterPro" id="IPR024298">
    <property type="entry name" value="Sec16_Sec23-bd"/>
</dbReference>
<dbReference type="GO" id="GO:0015031">
    <property type="term" value="P:protein transport"/>
    <property type="evidence" value="ECO:0007669"/>
    <property type="project" value="UniProtKB-KW"/>
</dbReference>
<protein>
    <recommendedName>
        <fullName evidence="10">Protein transport protein sec16</fullName>
    </recommendedName>
</protein>
<dbReference type="GO" id="GO:0016192">
    <property type="term" value="P:vesicle-mediated transport"/>
    <property type="evidence" value="ECO:0007669"/>
    <property type="project" value="UniProtKB-KW"/>
</dbReference>
<dbReference type="Pfam" id="PF12931">
    <property type="entry name" value="TPR_Sec16"/>
    <property type="match status" value="1"/>
</dbReference>
<feature type="compositionally biased region" description="Polar residues" evidence="11">
    <location>
        <begin position="890"/>
        <end position="902"/>
    </location>
</feature>
<feature type="compositionally biased region" description="Polar residues" evidence="11">
    <location>
        <begin position="145"/>
        <end position="160"/>
    </location>
</feature>
<keyword evidence="4 10" id="KW-0256">Endoplasmic reticulum</keyword>
<feature type="compositionally biased region" description="Basic and acidic residues" evidence="11">
    <location>
        <begin position="525"/>
        <end position="534"/>
    </location>
</feature>
<feature type="compositionally biased region" description="Low complexity" evidence="11">
    <location>
        <begin position="1795"/>
        <end position="1810"/>
    </location>
</feature>
<keyword evidence="7 10" id="KW-0072">Autophagy</keyword>
<feature type="region of interest" description="Disordered" evidence="11">
    <location>
        <begin position="596"/>
        <end position="716"/>
    </location>
</feature>
<dbReference type="Pfam" id="PF12935">
    <property type="entry name" value="Sec16_N"/>
    <property type="match status" value="1"/>
</dbReference>
<feature type="domain" description="Sec16 Sec23-binding" evidence="12">
    <location>
        <begin position="1117"/>
        <end position="1416"/>
    </location>
</feature>
<evidence type="ECO:0000313" key="15">
    <source>
        <dbReference type="EMBL" id="KAJ5484905.1"/>
    </source>
</evidence>
<evidence type="ECO:0000256" key="11">
    <source>
        <dbReference type="SAM" id="MobiDB-lite"/>
    </source>
</evidence>
<comment type="subcellular location">
    <subcellularLocation>
        <location evidence="1">Endoplasmic reticulum membrane</location>
        <topology evidence="1">Peripheral membrane protein</topology>
        <orientation evidence="1">Cytoplasmic side</orientation>
    </subcellularLocation>
</comment>
<feature type="compositionally biased region" description="Low complexity" evidence="11">
    <location>
        <begin position="632"/>
        <end position="645"/>
    </location>
</feature>
<dbReference type="InterPro" id="IPR024468">
    <property type="entry name" value="Sec16_N"/>
</dbReference>
<feature type="domain" description="Sec16 N-terminal" evidence="14">
    <location>
        <begin position="241"/>
        <end position="461"/>
    </location>
</feature>
<dbReference type="GO" id="GO:0007030">
    <property type="term" value="P:Golgi organization"/>
    <property type="evidence" value="ECO:0007669"/>
    <property type="project" value="TreeGrafter"/>
</dbReference>
<keyword evidence="8 10" id="KW-0472">Membrane</keyword>
<sequence>MLRIMAEQMSPVDDGRSWNPARRPEGNFADHATDSDTAPLTAADPQSVYAPNVTSSDRDEEFAISNSLQQGKHGKLPKAVDIASQAERTPLAQGSIPDIAGMNTAAAETPDAQTTEPEENKLLESHTGSSPMTDSMQPSPPPVSPAQNVEATPFSDNNIEPPSAQDVDNDYGEGWQQSSIPQTIKSREEVAIHDSANLEHAFNDLSAQPQPVRLETSTQNEPNVSRGPDETIFGGPKPEVDSWNEEEQTGLDSEGDDFFSQLKTQTKPIFAPPESESRFEEGVPLLEEDEARTPAPDEFSKETADPFANEEDDADDFFSSSRKDELNEAPPSVIHRKSTTQVMKSAEMAITSPESDTEAAALFEDALKVSSTATGEQNAVSAGPTEDELAARWEAELSDTGEDELVARWEAALDLDDDDILMENDPVPLAPAGPQASISQKQYVPQATNSYTSNASDPSINATVGTHGAPNRFGPAPGHYTPHQPTTADLVGHISFQGTPATMATAAPQMLSHPPANPVLPRGESFAERSKEGYKSPYDLPEDLARPRRTLTTQKSAPVLVPPPMAVSQAGISPAAHSAPRPVAPPAQKNFYEELPLPVPKSRPVTNSGRYSPQPGGNPTSESVLASPPPQNTYAPTAPAATPHANIHPQPSLQLPHREEPYAGPALLGSSAPAGPPAASRYSPQPPGLQPSARAPSVSRYSPAPPTSGSAGRNRYASQPLAVPGHVNNLPFQPRTSSPLAYHEKATYQPGDGQTHLPQQPSLQPSVDLSPPRNQSASFDQGSPYAPQLPSEHGGIVGSSSLHTNRQTSPVQNKYAPPEYLNEFAQRVAPGKGYEGHDTASILPPSQELSQQPSAPAPRRSQTSSPGQQLTSPRATLQQIATLPRPASVHGSSSPTKTTNPYASLPTAVQHPARRYSQQLEFIAPTDGQEADPLQRWRGAPIFKFGFGGAVVSCFPKHIPRYSVGQASPMIKPTPGEPKLSKTTEVIPSFDTIVQHPGPLKSKSKKKDVIVWLSSKIAAFENDISEIHDRSHPDLRKRAEEKILLWKLMKLLVENDGSFEASTDSKRSLRQIFVPSLSGLEPDSALVGDSKPLATFASISAPSQSDAAADPEWMGELRNLLLAGEREKAVWAAVDRRMWGHALILASTMDRSIWKQAVQEFVRREIKSNGGDTESLAAVYEIFAGNIEESVDELVPPSARAGHQLISINDNRGAKKNALEGLNSWKDTIAMVLSNRSSEDQSALLALGRLLASYGRVEAAHICFLFSRSAIFSGADDPQANIVLLGADHQRHPGSLVDEDAILLTEVYEFATSVLGNSTAPTLPYLLAFKLIYARKLADRGRKTEAQAYCDGVASSLKSSTRPSPYHHQLLLVEVDELSARLRQTTTDGGSWISKPSMEKVSGSMWARFNSFVAGDEADAASTGPGKAGEVGDFGPFANVAGTPTVSRSPSVSDLYGSYPGVGAAQPAPISTSGPSKYMPSQYAPNASPEHFRGRSSIDSQRSPSFGGVPFGQRRTSQDHPSTPVESYAPVYGSPGANLAYQSTPPQSSYIPLAPVEEDMSSQPSTNAEAAAPPSQYTPNEIPYQPSGHFNQGQVEPLSHVASQSSYFQEAQEVPQPDGSAYMPPPGNTYAPPSYVGPDLSSTNETTEETTEENSRPEAQKKKSFMDDDDEDDLAARAAAMQKAENDRKADEAFRKAAEEDAKKDAQHSSKKGWFGGWFGGAKKEAENTGGGPIKAKLGEENSFYYDKELKKWVNKKDPNSASAARATPPPPRGSGPPSRAASSSSVPPPGGPPMSGTGSRPQSSASNLSGPPPPSNLAPSVLGVPLPPGNMPRSVSTGAAVPTPPGSSSGLPPRPASSLTNANSIDDLLGAPTARKGNVAKSKKKGRYVDVMAQ</sequence>
<dbReference type="Gene3D" id="1.25.40.1030">
    <property type="match status" value="1"/>
</dbReference>
<dbReference type="GO" id="GO:0006914">
    <property type="term" value="P:autophagy"/>
    <property type="evidence" value="ECO:0007669"/>
    <property type="project" value="UniProtKB-KW"/>
</dbReference>
<dbReference type="GO" id="GO:0012507">
    <property type="term" value="C:ER to Golgi transport vesicle membrane"/>
    <property type="evidence" value="ECO:0007669"/>
    <property type="project" value="TreeGrafter"/>
</dbReference>
<feature type="compositionally biased region" description="Polar residues" evidence="11">
    <location>
        <begin position="126"/>
        <end position="137"/>
    </location>
</feature>
<feature type="compositionally biased region" description="Polar residues" evidence="11">
    <location>
        <begin position="798"/>
        <end position="812"/>
    </location>
</feature>
<dbReference type="Pfam" id="PF12932">
    <property type="entry name" value="Sec16"/>
    <property type="match status" value="1"/>
</dbReference>
<feature type="region of interest" description="Disordered" evidence="11">
    <location>
        <begin position="831"/>
        <end position="904"/>
    </location>
</feature>
<evidence type="ECO:0000256" key="10">
    <source>
        <dbReference type="RuleBase" id="RU364101"/>
    </source>
</evidence>
<evidence type="ECO:0000256" key="2">
    <source>
        <dbReference type="ARBA" id="ARBA00005927"/>
    </source>
</evidence>
<dbReference type="PANTHER" id="PTHR13402:SF6">
    <property type="entry name" value="SECRETORY 16, ISOFORM I"/>
    <property type="match status" value="1"/>
</dbReference>
<feature type="region of interest" description="Disordered" evidence="11">
    <location>
        <begin position="1"/>
        <end position="257"/>
    </location>
</feature>
<name>A0A9X0BUR8_9EURO</name>
<evidence type="ECO:0000259" key="14">
    <source>
        <dbReference type="Pfam" id="PF12935"/>
    </source>
</evidence>
<proteinExistence type="inferred from homology"/>
<evidence type="ECO:0000256" key="7">
    <source>
        <dbReference type="ARBA" id="ARBA00023006"/>
    </source>
</evidence>
<evidence type="ECO:0000256" key="1">
    <source>
        <dbReference type="ARBA" id="ARBA00004397"/>
    </source>
</evidence>
<comment type="function">
    <text evidence="9 10">Involved in the initiation of assembly of the COPII coat required for the formation of transport vesicles from the endoplasmic reticulum (ER) and the selection of cargo molecules. Also involved in autophagy.</text>
</comment>
<keyword evidence="5 10" id="KW-0931">ER-Golgi transport</keyword>
<keyword evidence="6 10" id="KW-0653">Protein transport</keyword>
<evidence type="ECO:0000256" key="9">
    <source>
        <dbReference type="ARBA" id="ARBA00024687"/>
    </source>
</evidence>
<dbReference type="GO" id="GO:0070973">
    <property type="term" value="P:protein localization to endoplasmic reticulum exit site"/>
    <property type="evidence" value="ECO:0007669"/>
    <property type="project" value="TreeGrafter"/>
</dbReference>
<feature type="domain" description="Sec16 central conserved" evidence="13">
    <location>
        <begin position="940"/>
        <end position="1057"/>
    </location>
</feature>
<dbReference type="EMBL" id="JAPWDQ010000005">
    <property type="protein sequence ID" value="KAJ5484905.1"/>
    <property type="molecule type" value="Genomic_DNA"/>
</dbReference>